<accession>A0ABY5PDJ6</accession>
<protein>
    <submittedName>
        <fullName evidence="1">Uncharacterized protein</fullName>
    </submittedName>
</protein>
<evidence type="ECO:0000313" key="2">
    <source>
        <dbReference type="Proteomes" id="UP001058860"/>
    </source>
</evidence>
<dbReference type="Proteomes" id="UP001058860">
    <property type="component" value="Chromosome"/>
</dbReference>
<organism evidence="1 2">
    <name type="scientific">Svornostia abyssi</name>
    <dbReference type="NCBI Taxonomy" id="2898438"/>
    <lineage>
        <taxon>Bacteria</taxon>
        <taxon>Bacillati</taxon>
        <taxon>Actinomycetota</taxon>
        <taxon>Thermoleophilia</taxon>
        <taxon>Solirubrobacterales</taxon>
        <taxon>Baekduiaceae</taxon>
        <taxon>Svornostia</taxon>
    </lineage>
</organism>
<reference evidence="2" key="1">
    <citation type="submission" date="2021-11" db="EMBL/GenBank/DDBJ databases">
        <title>Cultivation dependent microbiological survey of springs from the worlds oldest radium mine currently devoted to the extraction of radon-saturated water.</title>
        <authorList>
            <person name="Kapinusova G."/>
            <person name="Smrhova T."/>
            <person name="Strejcek M."/>
            <person name="Suman J."/>
            <person name="Jani K."/>
            <person name="Pajer P."/>
            <person name="Uhlik O."/>
        </authorList>
    </citation>
    <scope>NUCLEOTIDE SEQUENCE [LARGE SCALE GENOMIC DNA]</scope>
    <source>
        <strain evidence="2">J379</strain>
    </source>
</reference>
<evidence type="ECO:0000313" key="1">
    <source>
        <dbReference type="EMBL" id="UUY02749.1"/>
    </source>
</evidence>
<proteinExistence type="predicted"/>
<keyword evidence="2" id="KW-1185">Reference proteome</keyword>
<sequence length="357" mass="39008">MRWIDLHLDRNEASDLLPVASQAVLDAHDWDLAYYIFLDEDHLDDAVGVLGHQAGAPLDEAWEHVAIVTDCGKEAGRTDDSEAAARHDGCVYIVGSHYGKKAGPLQPARHWIARFREDALTGHLDTLELPIHVLRTKMRLHRAVNDALAAAPHLDLIPNDDRMFDAFIQAARARGDRAGKTWARRLLDGDYAMNIEGAAFRPNGNLLLGLRFPVSATGAPIIVEVADVPASFDDPDVEPRVVATYRLDGAGAPDHLVGFRAMSARGDDSYDCILGSLDASDKGSLLLTCYPAGTDPVSAHWRFTLADTDGPGVVAAEEIRHFPDQQRIEGISPAPGGHYAYVVDEDHRVHLRFLAID</sequence>
<dbReference type="EMBL" id="CP088295">
    <property type="protein sequence ID" value="UUY02749.1"/>
    <property type="molecule type" value="Genomic_DNA"/>
</dbReference>
<name>A0ABY5PDJ6_9ACTN</name>
<dbReference type="RefSeq" id="WP_353863272.1">
    <property type="nucleotide sequence ID" value="NZ_CP088295.1"/>
</dbReference>
<gene>
    <name evidence="1" type="ORF">LRS13_18980</name>
</gene>